<dbReference type="Gene3D" id="3.30.70.1730">
    <property type="match status" value="1"/>
</dbReference>
<evidence type="ECO:0000313" key="7">
    <source>
        <dbReference type="EMBL" id="KAF6215154.1"/>
    </source>
</evidence>
<dbReference type="AlphaFoldDB" id="A0A6A4K601"/>
<dbReference type="CDD" id="cd05797">
    <property type="entry name" value="Ribosomal_L10"/>
    <property type="match status" value="1"/>
</dbReference>
<dbReference type="InterPro" id="IPR047865">
    <property type="entry name" value="Ribosomal_uL10_bac_type"/>
</dbReference>
<keyword evidence="8" id="KW-1185">Reference proteome</keyword>
<gene>
    <name evidence="7" type="ORF">GE061_009905</name>
</gene>
<evidence type="ECO:0000256" key="4">
    <source>
        <dbReference type="ARBA" id="ARBA00035707"/>
    </source>
</evidence>
<dbReference type="FunFam" id="3.30.70.1730:FF:000012">
    <property type="entry name" value="Mitochondrial Ribosomal Protein, Large"/>
    <property type="match status" value="1"/>
</dbReference>
<evidence type="ECO:0000256" key="3">
    <source>
        <dbReference type="ARBA" id="ARBA00023274"/>
    </source>
</evidence>
<sequence>MAGLIKEGLLRSTWIPGLQFVRGRKVNVQRPRPPHYERALALAVLQPQYDWDSKVANSLPKSETCMKIPEIEKYKTRPDNPLERIFAKELKELFETKKLIAFLHANPICGEDLFSARVKLKKEGMKLEVYSKNIVKMALNGTPYETVIQLFVAHSALIFCDEPKVGKLIKIVKKIPQYAIMAGIVEGRLLSMTQMQAYAELGDLDSARAQLVATLNSAGSGLVSRLTQAQNNLITNLNQIIEQKTKVDS</sequence>
<dbReference type="Pfam" id="PF00466">
    <property type="entry name" value="Ribosomal_L10"/>
    <property type="match status" value="1"/>
</dbReference>
<evidence type="ECO:0000256" key="1">
    <source>
        <dbReference type="ARBA" id="ARBA00008889"/>
    </source>
</evidence>
<protein>
    <recommendedName>
        <fullName evidence="4">Large ribosomal subunit protein uL10m</fullName>
    </recommendedName>
    <alternativeName>
        <fullName evidence="5">39S ribosomal protein L10, mitochondrial</fullName>
    </alternativeName>
</protein>
<evidence type="ECO:0000256" key="2">
    <source>
        <dbReference type="ARBA" id="ARBA00022980"/>
    </source>
</evidence>
<dbReference type="GO" id="GO:0005840">
    <property type="term" value="C:ribosome"/>
    <property type="evidence" value="ECO:0007669"/>
    <property type="project" value="UniProtKB-KW"/>
</dbReference>
<proteinExistence type="inferred from homology"/>
<comment type="caution">
    <text evidence="7">The sequence shown here is derived from an EMBL/GenBank/DDBJ whole genome shotgun (WGS) entry which is preliminary data.</text>
</comment>
<organism evidence="7 8">
    <name type="scientific">Apolygus lucorum</name>
    <name type="common">Small green plant bug</name>
    <name type="synonym">Lygocoris lucorum</name>
    <dbReference type="NCBI Taxonomy" id="248454"/>
    <lineage>
        <taxon>Eukaryota</taxon>
        <taxon>Metazoa</taxon>
        <taxon>Ecdysozoa</taxon>
        <taxon>Arthropoda</taxon>
        <taxon>Hexapoda</taxon>
        <taxon>Insecta</taxon>
        <taxon>Pterygota</taxon>
        <taxon>Neoptera</taxon>
        <taxon>Paraneoptera</taxon>
        <taxon>Hemiptera</taxon>
        <taxon>Heteroptera</taxon>
        <taxon>Panheteroptera</taxon>
        <taxon>Cimicomorpha</taxon>
        <taxon>Miridae</taxon>
        <taxon>Mirini</taxon>
        <taxon>Apolygus</taxon>
    </lineage>
</organism>
<dbReference type="PANTHER" id="PTHR11560">
    <property type="entry name" value="39S RIBOSOMAL PROTEIN L10, MITOCHONDRIAL"/>
    <property type="match status" value="1"/>
</dbReference>
<keyword evidence="2" id="KW-0689">Ribosomal protein</keyword>
<keyword evidence="3" id="KW-0687">Ribonucleoprotein</keyword>
<dbReference type="InterPro" id="IPR043141">
    <property type="entry name" value="Ribosomal_uL10-like_sf"/>
</dbReference>
<name>A0A6A4K601_APOLU</name>
<dbReference type="EMBL" id="WIXP02000002">
    <property type="protein sequence ID" value="KAF6215154.1"/>
    <property type="molecule type" value="Genomic_DNA"/>
</dbReference>
<comment type="similarity">
    <text evidence="1">Belongs to the universal ribosomal protein uL10 family.</text>
</comment>
<accession>A0A6A4K601</accession>
<evidence type="ECO:0000313" key="8">
    <source>
        <dbReference type="Proteomes" id="UP000466442"/>
    </source>
</evidence>
<evidence type="ECO:0000256" key="6">
    <source>
        <dbReference type="ARBA" id="ARBA00038782"/>
    </source>
</evidence>
<evidence type="ECO:0000256" key="5">
    <source>
        <dbReference type="ARBA" id="ARBA00035716"/>
    </source>
</evidence>
<dbReference type="OrthoDB" id="360689at2759"/>
<dbReference type="SUPFAM" id="SSF160369">
    <property type="entry name" value="Ribosomal protein L10-like"/>
    <property type="match status" value="1"/>
</dbReference>
<comment type="subunit">
    <text evidence="6">Component of the mitochondrial ribosome large subunit (39S) which comprises a 16S rRNA and about 50 distinct proteins.</text>
</comment>
<dbReference type="Proteomes" id="UP000466442">
    <property type="component" value="Unassembled WGS sequence"/>
</dbReference>
<reference evidence="7" key="1">
    <citation type="journal article" date="2021" name="Mol. Ecol. Resour.">
        <title>Apolygus lucorum genome provides insights into omnivorousness and mesophyll feeding.</title>
        <authorList>
            <person name="Liu Y."/>
            <person name="Liu H."/>
            <person name="Wang H."/>
            <person name="Huang T."/>
            <person name="Liu B."/>
            <person name="Yang B."/>
            <person name="Yin L."/>
            <person name="Li B."/>
            <person name="Zhang Y."/>
            <person name="Zhang S."/>
            <person name="Jiang F."/>
            <person name="Zhang X."/>
            <person name="Ren Y."/>
            <person name="Wang B."/>
            <person name="Wang S."/>
            <person name="Lu Y."/>
            <person name="Wu K."/>
            <person name="Fan W."/>
            <person name="Wang G."/>
        </authorList>
    </citation>
    <scope>NUCLEOTIDE SEQUENCE</scope>
    <source>
        <strain evidence="7">12Hb</strain>
    </source>
</reference>
<dbReference type="GO" id="GO:1990904">
    <property type="term" value="C:ribonucleoprotein complex"/>
    <property type="evidence" value="ECO:0007669"/>
    <property type="project" value="UniProtKB-KW"/>
</dbReference>
<dbReference type="InterPro" id="IPR001790">
    <property type="entry name" value="Ribosomal_uL10"/>
</dbReference>